<dbReference type="Proteomes" id="UP000320176">
    <property type="component" value="Unassembled WGS sequence"/>
</dbReference>
<reference evidence="3 4" key="1">
    <citation type="submission" date="2019-02" db="EMBL/GenBank/DDBJ databases">
        <title>Deep-cultivation of Planctomycetes and their phenomic and genomic characterization uncovers novel biology.</title>
        <authorList>
            <person name="Wiegand S."/>
            <person name="Jogler M."/>
            <person name="Boedeker C."/>
            <person name="Pinto D."/>
            <person name="Vollmers J."/>
            <person name="Rivas-Marin E."/>
            <person name="Kohn T."/>
            <person name="Peeters S.H."/>
            <person name="Heuer A."/>
            <person name="Rast P."/>
            <person name="Oberbeckmann S."/>
            <person name="Bunk B."/>
            <person name="Jeske O."/>
            <person name="Meyerdierks A."/>
            <person name="Storesund J.E."/>
            <person name="Kallscheuer N."/>
            <person name="Luecker S."/>
            <person name="Lage O.M."/>
            <person name="Pohl T."/>
            <person name="Merkel B.J."/>
            <person name="Hornburger P."/>
            <person name="Mueller R.-W."/>
            <person name="Bruemmer F."/>
            <person name="Labrenz M."/>
            <person name="Spormann A.M."/>
            <person name="Op Den Camp H."/>
            <person name="Overmann J."/>
            <person name="Amann R."/>
            <person name="Jetten M.S.M."/>
            <person name="Mascher T."/>
            <person name="Medema M.H."/>
            <person name="Devos D.P."/>
            <person name="Kaster A.-K."/>
            <person name="Ovreas L."/>
            <person name="Rohde M."/>
            <person name="Galperin M.Y."/>
            <person name="Jogler C."/>
        </authorList>
    </citation>
    <scope>NUCLEOTIDE SEQUENCE [LARGE SCALE GENOMIC DNA]</scope>
    <source>
        <strain evidence="3 4">Pla52n</strain>
    </source>
</reference>
<dbReference type="GO" id="GO:0016787">
    <property type="term" value="F:hydrolase activity"/>
    <property type="evidence" value="ECO:0007669"/>
    <property type="project" value="UniProtKB-KW"/>
</dbReference>
<dbReference type="Gene3D" id="3.40.50.1820">
    <property type="entry name" value="alpha/beta hydrolase"/>
    <property type="match status" value="1"/>
</dbReference>
<keyword evidence="4" id="KW-1185">Reference proteome</keyword>
<protein>
    <submittedName>
        <fullName evidence="3">Alpha/beta hydrolase family protein</fullName>
    </submittedName>
</protein>
<sequence>MSDESLPEPAKRKPLWRRGLVKFLRVSALCYVGCLIALVAMETRLVYPGAYMDATARFASPANSTSSSEPAFLPFEYPTENGVMLTGQMYCPADAPNIVLFFHGNGSQAAWLEPWTRQLSRALNAKVVLAEYRGFGNDEGTPSEASVIADCLAAHDAVKEYFGVTDSEIILYGRSLGGGCAAAVADQRGAQMLVLERSFERLVDVAAGKYPIFPIRLLMRNRYDCIARLKDYDGAVLQIHGTTDRLIPIEHAEHLFAELGTQDKEFITVPGLGHNDPMPDETMRAIADHLGTRLMVQ</sequence>
<keyword evidence="1" id="KW-1133">Transmembrane helix</keyword>
<dbReference type="PANTHER" id="PTHR12277">
    <property type="entry name" value="ALPHA/BETA HYDROLASE DOMAIN-CONTAINING PROTEIN"/>
    <property type="match status" value="1"/>
</dbReference>
<organism evidence="3 4">
    <name type="scientific">Stieleria varia</name>
    <dbReference type="NCBI Taxonomy" id="2528005"/>
    <lineage>
        <taxon>Bacteria</taxon>
        <taxon>Pseudomonadati</taxon>
        <taxon>Planctomycetota</taxon>
        <taxon>Planctomycetia</taxon>
        <taxon>Pirellulales</taxon>
        <taxon>Pirellulaceae</taxon>
        <taxon>Stieleria</taxon>
    </lineage>
</organism>
<dbReference type="AlphaFoldDB" id="A0A5C6A1M8"/>
<comment type="caution">
    <text evidence="3">The sequence shown here is derived from an EMBL/GenBank/DDBJ whole genome shotgun (WGS) entry which is preliminary data.</text>
</comment>
<gene>
    <name evidence="3" type="ORF">Pla52n_55820</name>
</gene>
<keyword evidence="3" id="KW-0378">Hydrolase</keyword>
<dbReference type="InterPro" id="IPR022742">
    <property type="entry name" value="Hydrolase_4"/>
</dbReference>
<evidence type="ECO:0000259" key="2">
    <source>
        <dbReference type="Pfam" id="PF12146"/>
    </source>
</evidence>
<keyword evidence="1" id="KW-0812">Transmembrane</keyword>
<feature type="domain" description="Serine aminopeptidase S33" evidence="2">
    <location>
        <begin position="97"/>
        <end position="190"/>
    </location>
</feature>
<dbReference type="PANTHER" id="PTHR12277:SF79">
    <property type="entry name" value="XAA-PRO DIPEPTIDYL-PEPTIDASE-RELATED"/>
    <property type="match status" value="1"/>
</dbReference>
<dbReference type="InterPro" id="IPR029058">
    <property type="entry name" value="AB_hydrolase_fold"/>
</dbReference>
<feature type="transmembrane region" description="Helical" evidence="1">
    <location>
        <begin position="20"/>
        <end position="41"/>
    </location>
</feature>
<name>A0A5C6A1M8_9BACT</name>
<dbReference type="Pfam" id="PF12146">
    <property type="entry name" value="Hydrolase_4"/>
    <property type="match status" value="1"/>
</dbReference>
<evidence type="ECO:0000313" key="3">
    <source>
        <dbReference type="EMBL" id="TWT93754.1"/>
    </source>
</evidence>
<dbReference type="EMBL" id="SJPN01000008">
    <property type="protein sequence ID" value="TWT93754.1"/>
    <property type="molecule type" value="Genomic_DNA"/>
</dbReference>
<accession>A0A5C6A1M8</accession>
<dbReference type="SUPFAM" id="SSF53474">
    <property type="entry name" value="alpha/beta-Hydrolases"/>
    <property type="match status" value="1"/>
</dbReference>
<evidence type="ECO:0000313" key="4">
    <source>
        <dbReference type="Proteomes" id="UP000320176"/>
    </source>
</evidence>
<proteinExistence type="predicted"/>
<keyword evidence="1" id="KW-0472">Membrane</keyword>
<dbReference type="OrthoDB" id="9777090at2"/>
<evidence type="ECO:0000256" key="1">
    <source>
        <dbReference type="SAM" id="Phobius"/>
    </source>
</evidence>